<evidence type="ECO:0000256" key="1">
    <source>
        <dbReference type="SAM" id="MobiDB-lite"/>
    </source>
</evidence>
<evidence type="ECO:0000313" key="2">
    <source>
        <dbReference type="EMBL" id="PUZ50905.1"/>
    </source>
</evidence>
<dbReference type="EMBL" id="CM009754">
    <property type="protein sequence ID" value="PUZ50905.1"/>
    <property type="molecule type" value="Genomic_DNA"/>
</dbReference>
<accession>A0A2T7D5N6</accession>
<sequence>MRAPCGESLRGVVGGTGATLYRLAVAHACSNSGQRQPTGRSELQVACVHELGSSCAGARARGWQQGAAARGRRWRGAAARGRQSCPSLGAGAVGAGARGRRRQGCRGSVRKKQLKKK</sequence>
<dbReference type="OrthoDB" id="6252103at2759"/>
<protein>
    <submittedName>
        <fullName evidence="2">Uncharacterized protein</fullName>
    </submittedName>
</protein>
<keyword evidence="3" id="KW-1185">Reference proteome</keyword>
<name>A0A2T7D5N6_9POAL</name>
<evidence type="ECO:0000313" key="3">
    <source>
        <dbReference type="Proteomes" id="UP000244336"/>
    </source>
</evidence>
<feature type="region of interest" description="Disordered" evidence="1">
    <location>
        <begin position="78"/>
        <end position="117"/>
    </location>
</feature>
<gene>
    <name evidence="2" type="ORF">GQ55_6G112100</name>
</gene>
<organism evidence="2 3">
    <name type="scientific">Panicum hallii var. hallii</name>
    <dbReference type="NCBI Taxonomy" id="1504633"/>
    <lineage>
        <taxon>Eukaryota</taxon>
        <taxon>Viridiplantae</taxon>
        <taxon>Streptophyta</taxon>
        <taxon>Embryophyta</taxon>
        <taxon>Tracheophyta</taxon>
        <taxon>Spermatophyta</taxon>
        <taxon>Magnoliopsida</taxon>
        <taxon>Liliopsida</taxon>
        <taxon>Poales</taxon>
        <taxon>Poaceae</taxon>
        <taxon>PACMAD clade</taxon>
        <taxon>Panicoideae</taxon>
        <taxon>Panicodae</taxon>
        <taxon>Paniceae</taxon>
        <taxon>Panicinae</taxon>
        <taxon>Panicum</taxon>
        <taxon>Panicum sect. Panicum</taxon>
    </lineage>
</organism>
<feature type="compositionally biased region" description="Basic residues" evidence="1">
    <location>
        <begin position="98"/>
        <end position="117"/>
    </location>
</feature>
<proteinExistence type="predicted"/>
<dbReference type="Gramene" id="PUZ50905">
    <property type="protein sequence ID" value="PUZ50905"/>
    <property type="gene ID" value="GQ55_6G112100"/>
</dbReference>
<dbReference type="AlphaFoldDB" id="A0A2T7D5N6"/>
<dbReference type="Proteomes" id="UP000244336">
    <property type="component" value="Chromosome 6"/>
</dbReference>
<reference evidence="2 3" key="1">
    <citation type="submission" date="2018-04" db="EMBL/GenBank/DDBJ databases">
        <title>WGS assembly of Panicum hallii var. hallii HAL2.</title>
        <authorList>
            <person name="Lovell J."/>
            <person name="Jenkins J."/>
            <person name="Lowry D."/>
            <person name="Mamidi S."/>
            <person name="Sreedasyam A."/>
            <person name="Weng X."/>
            <person name="Barry K."/>
            <person name="Bonette J."/>
            <person name="Campitelli B."/>
            <person name="Daum C."/>
            <person name="Gordon S."/>
            <person name="Gould B."/>
            <person name="Lipzen A."/>
            <person name="MacQueen A."/>
            <person name="Palacio-Mejia J."/>
            <person name="Plott C."/>
            <person name="Shakirov E."/>
            <person name="Shu S."/>
            <person name="Yoshinaga Y."/>
            <person name="Zane M."/>
            <person name="Rokhsar D."/>
            <person name="Grimwood J."/>
            <person name="Schmutz J."/>
            <person name="Juenger T."/>
        </authorList>
    </citation>
    <scope>NUCLEOTIDE SEQUENCE [LARGE SCALE GENOMIC DNA]</scope>
    <source>
        <strain evidence="3">cv. HAL2</strain>
    </source>
</reference>